<reference evidence="3 4" key="1">
    <citation type="submission" date="2017-06" db="EMBL/GenBank/DDBJ databases">
        <authorList>
            <person name="Varghese N."/>
            <person name="Submissions S."/>
        </authorList>
    </citation>
    <scope>NUCLEOTIDE SEQUENCE [LARGE SCALE GENOMIC DNA]</scope>
    <source>
        <strain evidence="3 4">DSM 26989</strain>
    </source>
</reference>
<feature type="coiled-coil region" evidence="1">
    <location>
        <begin position="60"/>
        <end position="87"/>
    </location>
</feature>
<evidence type="ECO:0000256" key="2">
    <source>
        <dbReference type="SAM" id="Phobius"/>
    </source>
</evidence>
<dbReference type="Proteomes" id="UP000198427">
    <property type="component" value="Unassembled WGS sequence"/>
</dbReference>
<dbReference type="InterPro" id="IPR007060">
    <property type="entry name" value="FtsL/DivIC"/>
</dbReference>
<sequence length="128" mass="15206">MQSFPYFCKKECKEVSKITGHIISFFNRFKFHIVIILGVLIVGIVDENSFMKRIEYAYQIDDLKREIQKYDSQYKHDMQQLKELKTDPKAIARVARERYFMKADNEDIFVLSDDEHPTENTGKNETTD</sequence>
<comment type="caution">
    <text evidence="3">The sequence shown here is derived from an EMBL/GenBank/DDBJ whole genome shotgun (WGS) entry which is preliminary data.</text>
</comment>
<accession>A0AA94IU96</accession>
<keyword evidence="3" id="KW-0131">Cell cycle</keyword>
<dbReference type="AlphaFoldDB" id="A0AA94IU96"/>
<gene>
    <name evidence="3" type="ORF">SAMN06265364_10993</name>
</gene>
<protein>
    <submittedName>
        <fullName evidence="3">Cell division protein FtsB</fullName>
    </submittedName>
</protein>
<organism evidence="3 4">
    <name type="scientific">Prevotella jejuni</name>
    <dbReference type="NCBI Taxonomy" id="1177574"/>
    <lineage>
        <taxon>Bacteria</taxon>
        <taxon>Pseudomonadati</taxon>
        <taxon>Bacteroidota</taxon>
        <taxon>Bacteroidia</taxon>
        <taxon>Bacteroidales</taxon>
        <taxon>Prevotellaceae</taxon>
        <taxon>Prevotella</taxon>
    </lineage>
</organism>
<feature type="transmembrane region" description="Helical" evidence="2">
    <location>
        <begin position="29"/>
        <end position="45"/>
    </location>
</feature>
<keyword evidence="3" id="KW-0132">Cell division</keyword>
<keyword evidence="2" id="KW-1133">Transmembrane helix</keyword>
<keyword evidence="2" id="KW-0812">Transmembrane</keyword>
<keyword evidence="4" id="KW-1185">Reference proteome</keyword>
<evidence type="ECO:0000256" key="1">
    <source>
        <dbReference type="SAM" id="Coils"/>
    </source>
</evidence>
<proteinExistence type="predicted"/>
<dbReference type="Pfam" id="PF04977">
    <property type="entry name" value="DivIC"/>
    <property type="match status" value="1"/>
</dbReference>
<keyword evidence="1" id="KW-0175">Coiled coil</keyword>
<dbReference type="GO" id="GO:0051301">
    <property type="term" value="P:cell division"/>
    <property type="evidence" value="ECO:0007669"/>
    <property type="project" value="UniProtKB-KW"/>
</dbReference>
<evidence type="ECO:0000313" key="3">
    <source>
        <dbReference type="EMBL" id="SNR77236.1"/>
    </source>
</evidence>
<keyword evidence="2" id="KW-0472">Membrane</keyword>
<name>A0AA94IU96_9BACT</name>
<evidence type="ECO:0000313" key="4">
    <source>
        <dbReference type="Proteomes" id="UP000198427"/>
    </source>
</evidence>
<dbReference type="EMBL" id="FZNZ01000009">
    <property type="protein sequence ID" value="SNR77236.1"/>
    <property type="molecule type" value="Genomic_DNA"/>
</dbReference>